<dbReference type="GO" id="GO:0005634">
    <property type="term" value="C:nucleus"/>
    <property type="evidence" value="ECO:0007669"/>
    <property type="project" value="InterPro"/>
</dbReference>
<dbReference type="GO" id="GO:0042393">
    <property type="term" value="F:histone binding"/>
    <property type="evidence" value="ECO:0007669"/>
    <property type="project" value="UniProtKB-ARBA"/>
</dbReference>
<protein>
    <submittedName>
        <fullName evidence="5">Putative nucleosome assembly protein (NAP)</fullName>
    </submittedName>
</protein>
<dbReference type="GO" id="GO:0000724">
    <property type="term" value="P:double-strand break repair via homologous recombination"/>
    <property type="evidence" value="ECO:0007669"/>
    <property type="project" value="UniProtKB-ARBA"/>
</dbReference>
<dbReference type="OrthoDB" id="19419at2759"/>
<evidence type="ECO:0000256" key="2">
    <source>
        <dbReference type="ARBA" id="ARBA00023186"/>
    </source>
</evidence>
<evidence type="ECO:0000256" key="1">
    <source>
        <dbReference type="ARBA" id="ARBA00009947"/>
    </source>
</evidence>
<evidence type="ECO:0000256" key="3">
    <source>
        <dbReference type="RuleBase" id="RU003876"/>
    </source>
</evidence>
<keyword evidence="6" id="KW-1185">Reference proteome</keyword>
<dbReference type="Gene3D" id="1.20.5.1500">
    <property type="match status" value="1"/>
</dbReference>
<dbReference type="Gene3D" id="3.30.1120.90">
    <property type="entry name" value="Nucleosome assembly protein"/>
    <property type="match status" value="1"/>
</dbReference>
<name>A0A2P6Q8Z1_ROSCH</name>
<dbReference type="EMBL" id="PDCK01000043">
    <property type="protein sequence ID" value="PRQ30648.1"/>
    <property type="molecule type" value="Genomic_DNA"/>
</dbReference>
<reference evidence="5 6" key="1">
    <citation type="journal article" date="2018" name="Nat. Genet.">
        <title>The Rosa genome provides new insights in the design of modern roses.</title>
        <authorList>
            <person name="Bendahmane M."/>
        </authorList>
    </citation>
    <scope>NUCLEOTIDE SEQUENCE [LARGE SCALE GENOMIC DNA]</scope>
    <source>
        <strain evidence="6">cv. Old Blush</strain>
    </source>
</reference>
<dbReference type="PANTHER" id="PTHR11875">
    <property type="entry name" value="TESTIS-SPECIFIC Y-ENCODED PROTEIN"/>
    <property type="match status" value="1"/>
</dbReference>
<dbReference type="AlphaFoldDB" id="A0A2P6Q8Z1"/>
<evidence type="ECO:0000313" key="6">
    <source>
        <dbReference type="Proteomes" id="UP000238479"/>
    </source>
</evidence>
<dbReference type="Pfam" id="PF00956">
    <property type="entry name" value="NAP"/>
    <property type="match status" value="1"/>
</dbReference>
<comment type="similarity">
    <text evidence="1 3">Belongs to the nucleosome assembly protein (NAP) family.</text>
</comment>
<dbReference type="GO" id="GO:0006334">
    <property type="term" value="P:nucleosome assembly"/>
    <property type="evidence" value="ECO:0007669"/>
    <property type="project" value="InterPro"/>
</dbReference>
<organism evidence="5 6">
    <name type="scientific">Rosa chinensis</name>
    <name type="common">China rose</name>
    <dbReference type="NCBI Taxonomy" id="74649"/>
    <lineage>
        <taxon>Eukaryota</taxon>
        <taxon>Viridiplantae</taxon>
        <taxon>Streptophyta</taxon>
        <taxon>Embryophyta</taxon>
        <taxon>Tracheophyta</taxon>
        <taxon>Spermatophyta</taxon>
        <taxon>Magnoliopsida</taxon>
        <taxon>eudicotyledons</taxon>
        <taxon>Gunneridae</taxon>
        <taxon>Pentapetalae</taxon>
        <taxon>rosids</taxon>
        <taxon>fabids</taxon>
        <taxon>Rosales</taxon>
        <taxon>Rosaceae</taxon>
        <taxon>Rosoideae</taxon>
        <taxon>Rosoideae incertae sedis</taxon>
        <taxon>Rosa</taxon>
    </lineage>
</organism>
<evidence type="ECO:0000313" key="5">
    <source>
        <dbReference type="EMBL" id="PRQ30648.1"/>
    </source>
</evidence>
<sequence length="383" mass="45473">MTSEDGGVSKKRKAVSFDVPEPDPDSSPPSRHRPSKDSRRHLPFPTDDHLFDNEIDYTTDHKYRIPDWIWDDNARGKKDDNHRLLFLNERVREIDLKRLQVKFLKEEKIFQDKKQKWVEEYLNQPGCDQDELKKNLFAEVSKWEARYEEEHFEPFYKKRYEIVNGGGYEKPIKDMGLDEFWVFALMANQILVRQIESPDHDYQALCHLTDIRCHRIKDPRGFKLEFLFSPDNPFFKNEILTKTFEMIGDNSSVVLKAIGTEIEWYDKKSLTEKLLLVRLRKGSQVQVIEKCRSFFNFFETKIYEQGFIFNEESGELKGLLPMDYIIGLATRNQIIPHAALWYKHEEENCVQDDETIIPWAEGWYEYVIDDCRPEDHAVILTCT</sequence>
<comment type="caution">
    <text evidence="5">The sequence shown here is derived from an EMBL/GenBank/DDBJ whole genome shotgun (WGS) entry which is preliminary data.</text>
</comment>
<dbReference type="STRING" id="74649.A0A2P6Q8Z1"/>
<gene>
    <name evidence="5" type="ORF">RchiOBHm_Chr5g0026901</name>
</gene>
<feature type="region of interest" description="Disordered" evidence="4">
    <location>
        <begin position="1"/>
        <end position="45"/>
    </location>
</feature>
<keyword evidence="2" id="KW-0143">Chaperone</keyword>
<dbReference type="Gramene" id="PRQ30648">
    <property type="protein sequence ID" value="PRQ30648"/>
    <property type="gene ID" value="RchiOBHm_Chr5g0026901"/>
</dbReference>
<dbReference type="Proteomes" id="UP000238479">
    <property type="component" value="Chromosome 5"/>
</dbReference>
<evidence type="ECO:0000256" key="4">
    <source>
        <dbReference type="SAM" id="MobiDB-lite"/>
    </source>
</evidence>
<dbReference type="SUPFAM" id="SSF143113">
    <property type="entry name" value="NAP-like"/>
    <property type="match status" value="1"/>
</dbReference>
<feature type="compositionally biased region" description="Basic residues" evidence="4">
    <location>
        <begin position="30"/>
        <end position="42"/>
    </location>
</feature>
<dbReference type="InterPro" id="IPR037231">
    <property type="entry name" value="NAP-like_sf"/>
</dbReference>
<accession>A0A2P6Q8Z1</accession>
<proteinExistence type="inferred from homology"/>
<dbReference type="InterPro" id="IPR002164">
    <property type="entry name" value="NAP_family"/>
</dbReference>